<sequence>MLKTCPRARPDPPNEHRPENLLAPERRGNLWIAWRRYRDRGVGDSVQAVCGAERMPKMVDRKGAADRQHDRIIDDIETRSRRRTLTIEMPEADLRRAARSLASRADWIMAKRERDSVLRALADIEARHCRRIAEALAGMIREGN</sequence>
<dbReference type="EMBL" id="CP000697">
    <property type="protein sequence ID" value="ABQ31500.1"/>
    <property type="molecule type" value="Genomic_DNA"/>
</dbReference>
<dbReference type="STRING" id="349163.Acry_2305"/>
<proteinExistence type="predicted"/>
<dbReference type="AlphaFoldDB" id="A5G0W8"/>
<evidence type="ECO:0000313" key="3">
    <source>
        <dbReference type="Proteomes" id="UP000000245"/>
    </source>
</evidence>
<keyword evidence="3" id="KW-1185">Reference proteome</keyword>
<gene>
    <name evidence="2" type="ordered locus">Acry_2305</name>
</gene>
<organism evidence="2 3">
    <name type="scientific">Acidiphilium cryptum (strain JF-5)</name>
    <dbReference type="NCBI Taxonomy" id="349163"/>
    <lineage>
        <taxon>Bacteria</taxon>
        <taxon>Pseudomonadati</taxon>
        <taxon>Pseudomonadota</taxon>
        <taxon>Alphaproteobacteria</taxon>
        <taxon>Acetobacterales</taxon>
        <taxon>Acidocellaceae</taxon>
        <taxon>Acidiphilium</taxon>
    </lineage>
</organism>
<dbReference type="KEGG" id="acr:Acry_2305"/>
<evidence type="ECO:0000313" key="2">
    <source>
        <dbReference type="EMBL" id="ABQ31500.1"/>
    </source>
</evidence>
<dbReference type="HOGENOM" id="CLU_1792280_0_0_5"/>
<protein>
    <submittedName>
        <fullName evidence="2">Uncharacterized protein</fullName>
    </submittedName>
</protein>
<evidence type="ECO:0000256" key="1">
    <source>
        <dbReference type="SAM" id="MobiDB-lite"/>
    </source>
</evidence>
<accession>A5G0W8</accession>
<feature type="region of interest" description="Disordered" evidence="1">
    <location>
        <begin position="1"/>
        <end position="21"/>
    </location>
</feature>
<reference evidence="2 3" key="1">
    <citation type="submission" date="2007-05" db="EMBL/GenBank/DDBJ databases">
        <title>Complete sequence of chromosome of Acidiphilium cryptum JF-5.</title>
        <authorList>
            <consortium name="US DOE Joint Genome Institute"/>
            <person name="Copeland A."/>
            <person name="Lucas S."/>
            <person name="Lapidus A."/>
            <person name="Barry K."/>
            <person name="Detter J.C."/>
            <person name="Glavina del Rio T."/>
            <person name="Hammon N."/>
            <person name="Israni S."/>
            <person name="Dalin E."/>
            <person name="Tice H."/>
            <person name="Pitluck S."/>
            <person name="Sims D."/>
            <person name="Brettin T."/>
            <person name="Bruce D."/>
            <person name="Han C."/>
            <person name="Schmutz J."/>
            <person name="Larimer F."/>
            <person name="Land M."/>
            <person name="Hauser L."/>
            <person name="Kyrpides N."/>
            <person name="Kim E."/>
            <person name="Magnuson T."/>
            <person name="Richardson P."/>
        </authorList>
    </citation>
    <scope>NUCLEOTIDE SEQUENCE [LARGE SCALE GENOMIC DNA]</scope>
    <source>
        <strain evidence="2 3">JF-5</strain>
    </source>
</reference>
<dbReference type="Proteomes" id="UP000000245">
    <property type="component" value="Chromosome"/>
</dbReference>
<feature type="compositionally biased region" description="Basic and acidic residues" evidence="1">
    <location>
        <begin position="8"/>
        <end position="21"/>
    </location>
</feature>
<name>A5G0W8_ACICJ</name>